<dbReference type="GO" id="GO:0046872">
    <property type="term" value="F:metal ion binding"/>
    <property type="evidence" value="ECO:0007669"/>
    <property type="project" value="UniProtKB-KW"/>
</dbReference>
<feature type="active site" evidence="8">
    <location>
        <position position="412"/>
    </location>
</feature>
<dbReference type="InterPro" id="IPR011096">
    <property type="entry name" value="FTP_domain"/>
</dbReference>
<evidence type="ECO:0000256" key="10">
    <source>
        <dbReference type="SAM" id="SignalP"/>
    </source>
</evidence>
<dbReference type="PANTHER" id="PTHR33794:SF1">
    <property type="entry name" value="BACILLOLYSIN"/>
    <property type="match status" value="1"/>
</dbReference>
<dbReference type="InterPro" id="IPR050728">
    <property type="entry name" value="Zinc_Metalloprotease_M4"/>
</dbReference>
<gene>
    <name evidence="14" type="ORF">DY023_02105</name>
</gene>
<evidence type="ECO:0000259" key="11">
    <source>
        <dbReference type="Pfam" id="PF01447"/>
    </source>
</evidence>
<proteinExistence type="inferred from homology"/>
<dbReference type="SUPFAM" id="SSF55486">
    <property type="entry name" value="Metalloproteases ('zincins'), catalytic domain"/>
    <property type="match status" value="1"/>
</dbReference>
<evidence type="ECO:0000256" key="5">
    <source>
        <dbReference type="ARBA" id="ARBA00022801"/>
    </source>
</evidence>
<dbReference type="AlphaFoldDB" id="A0A371NXS0"/>
<comment type="caution">
    <text evidence="14">The sequence shown here is derived from an EMBL/GenBank/DDBJ whole genome shotgun (WGS) entry which is preliminary data.</text>
</comment>
<dbReference type="Gene3D" id="3.10.170.10">
    <property type="match status" value="1"/>
</dbReference>
<keyword evidence="3" id="KW-0479">Metal-binding</keyword>
<dbReference type="GO" id="GO:0004222">
    <property type="term" value="F:metalloendopeptidase activity"/>
    <property type="evidence" value="ECO:0007669"/>
    <property type="project" value="InterPro"/>
</dbReference>
<feature type="chain" id="PRO_5017058973" evidence="10">
    <location>
        <begin position="51"/>
        <end position="911"/>
    </location>
</feature>
<dbReference type="OrthoDB" id="291295at2"/>
<sequence>MRERLAMTRPAPHTITTGDSPMSRQRTRLIAVTSAFGVAASLAIAPVAFADDATDPVDTPTTDTPSQVLDINAEVQTTDAAKAATTYLADNKDTFGIDTSDVKVVGTAGSQGTETVRLQQTVNDVPVFGAQYLVHMKSDADSTTILSANGTYLTDLDVDTTADATAEQAAAQAEAYIREQLMRGKMVAGDPLKVETKSEGLVVVPDGSGALAYNIQVSTSNPEDGTPVIKNVYVDADTAWPMFALDAIHMQDWTGDPVEGTGVLTSGEKVSLQLTKNHDNQYLFLDQSRLPGSEAEVATFDGSKYEVTQLAGVWPKSLTDIYWGSTPDFGSAATDAGLVDAHVNAGKVLDYYKGLGRDGLDGKGTDVTSVVGVTYYHQPFVNAFWDGKKMVYGSGDAEYRPMSSEVDVVGHEMTHGVIEHTASLVYAGQSGAMNEGFADYFGNALDVQESGMSMDDPNAGLLGEDLCRTLSPRDCAMRDLADGRHISTYLGMPLEQDNAGVHYNSTIFSGALWDIRKNIGGEKADALVYKALSEYMTPLDDFVAGRKAVEQAARDLKMPMGPVESAFNKHGIKENWQQLAGDSTRLMKDIWTERTGPAAAGGWWVMSQTSVNQEPYAIYSGRTDGTGERIKISDALPDQRPDMPKRYNVLPATDGKNVAWWAWGSTQANLMIAPVDGSGEPKQIGFASSPSFLNIDGDWVTWTSPVYGRPKQYYVNVNEPNKVIPVDTTYHIGSAYGSINDGRMVYMKSWPDAQGYHLNLFVRDLATGTETMIPEITPDANNPNAGLYAPKALDDRIVLGADLKAGPRTGIMSMNWEGGDRKVIVDELSDDAPVLGGYEATDQAVTFEDWPGDMPPKVFQVGIDGGDVLPMSCATGMQLPVAADEGTRAVWLDTSYGDTSLVVRDKPRQQC</sequence>
<feature type="signal peptide" evidence="10">
    <location>
        <begin position="1"/>
        <end position="50"/>
    </location>
</feature>
<feature type="active site" description="Proton donor" evidence="8">
    <location>
        <position position="502"/>
    </location>
</feature>
<keyword evidence="7" id="KW-0482">Metalloprotease</keyword>
<dbReference type="GO" id="GO:0006508">
    <property type="term" value="P:proteolysis"/>
    <property type="evidence" value="ECO:0007669"/>
    <property type="project" value="UniProtKB-KW"/>
</dbReference>
<dbReference type="Proteomes" id="UP000262172">
    <property type="component" value="Unassembled WGS sequence"/>
</dbReference>
<feature type="domain" description="Peptidase M4 C-terminal" evidence="12">
    <location>
        <begin position="422"/>
        <end position="572"/>
    </location>
</feature>
<dbReference type="Pfam" id="PF02868">
    <property type="entry name" value="Peptidase_M4_C"/>
    <property type="match status" value="1"/>
</dbReference>
<dbReference type="PANTHER" id="PTHR33794">
    <property type="entry name" value="BACILLOLYSIN"/>
    <property type="match status" value="1"/>
</dbReference>
<evidence type="ECO:0000256" key="6">
    <source>
        <dbReference type="ARBA" id="ARBA00022833"/>
    </source>
</evidence>
<comment type="similarity">
    <text evidence="1">Belongs to the peptidase M4 family.</text>
</comment>
<name>A0A371NXS0_9MICO</name>
<evidence type="ECO:0000259" key="13">
    <source>
        <dbReference type="Pfam" id="PF07504"/>
    </source>
</evidence>
<evidence type="ECO:0000256" key="7">
    <source>
        <dbReference type="ARBA" id="ARBA00023049"/>
    </source>
</evidence>
<dbReference type="Pfam" id="PF07504">
    <property type="entry name" value="FTP"/>
    <property type="match status" value="1"/>
</dbReference>
<accession>A0A371NXS0</accession>
<evidence type="ECO:0000256" key="8">
    <source>
        <dbReference type="PIRSR" id="PIRSR623612-1"/>
    </source>
</evidence>
<feature type="domain" description="FTP" evidence="13">
    <location>
        <begin position="111"/>
        <end position="139"/>
    </location>
</feature>
<feature type="region of interest" description="Disordered" evidence="9">
    <location>
        <begin position="1"/>
        <end position="22"/>
    </location>
</feature>
<evidence type="ECO:0000313" key="15">
    <source>
        <dbReference type="Proteomes" id="UP000262172"/>
    </source>
</evidence>
<keyword evidence="2" id="KW-0645">Protease</keyword>
<dbReference type="InterPro" id="IPR023612">
    <property type="entry name" value="Peptidase_M4"/>
</dbReference>
<evidence type="ECO:0000313" key="14">
    <source>
        <dbReference type="EMBL" id="REJ08081.1"/>
    </source>
</evidence>
<dbReference type="CDD" id="cd09597">
    <property type="entry name" value="M4_TLP"/>
    <property type="match status" value="1"/>
</dbReference>
<protein>
    <submittedName>
        <fullName evidence="14">M4 family peptidase</fullName>
    </submittedName>
</protein>
<keyword evidence="6" id="KW-0862">Zinc</keyword>
<dbReference type="Gene3D" id="3.10.450.490">
    <property type="match status" value="1"/>
</dbReference>
<evidence type="ECO:0000256" key="4">
    <source>
        <dbReference type="ARBA" id="ARBA00022729"/>
    </source>
</evidence>
<dbReference type="Pfam" id="PF01447">
    <property type="entry name" value="Peptidase_M4"/>
    <property type="match status" value="1"/>
</dbReference>
<dbReference type="Gene3D" id="1.10.390.10">
    <property type="entry name" value="Neutral Protease Domain 2"/>
    <property type="match status" value="1"/>
</dbReference>
<reference evidence="14 15" key="1">
    <citation type="submission" date="2018-08" db="EMBL/GenBank/DDBJ databases">
        <title>Isolation, diversity and antifungal activity of Actinobacteria from cow dung.</title>
        <authorList>
            <person name="Ling L."/>
        </authorList>
    </citation>
    <scope>NUCLEOTIDE SEQUENCE [LARGE SCALE GENOMIC DNA]</scope>
    <source>
        <strain evidence="14 15">NEAU-LLE</strain>
    </source>
</reference>
<dbReference type="PRINTS" id="PR00730">
    <property type="entry name" value="THERMOLYSIN"/>
</dbReference>
<feature type="domain" description="Peptidase M4" evidence="11">
    <location>
        <begin position="260"/>
        <end position="419"/>
    </location>
</feature>
<evidence type="ECO:0000256" key="1">
    <source>
        <dbReference type="ARBA" id="ARBA00009388"/>
    </source>
</evidence>
<evidence type="ECO:0000259" key="12">
    <source>
        <dbReference type="Pfam" id="PF02868"/>
    </source>
</evidence>
<keyword evidence="5" id="KW-0378">Hydrolase</keyword>
<dbReference type="InterPro" id="IPR013856">
    <property type="entry name" value="Peptidase_M4_domain"/>
</dbReference>
<evidence type="ECO:0000256" key="3">
    <source>
        <dbReference type="ARBA" id="ARBA00022723"/>
    </source>
</evidence>
<organism evidence="14 15">
    <name type="scientific">Microbacterium bovistercoris</name>
    <dbReference type="NCBI Taxonomy" id="2293570"/>
    <lineage>
        <taxon>Bacteria</taxon>
        <taxon>Bacillati</taxon>
        <taxon>Actinomycetota</taxon>
        <taxon>Actinomycetes</taxon>
        <taxon>Micrococcales</taxon>
        <taxon>Microbacteriaceae</taxon>
        <taxon>Microbacterium</taxon>
    </lineage>
</organism>
<dbReference type="EMBL" id="QUAB01000013">
    <property type="protein sequence ID" value="REJ08081.1"/>
    <property type="molecule type" value="Genomic_DNA"/>
</dbReference>
<dbReference type="InterPro" id="IPR027268">
    <property type="entry name" value="Peptidase_M4/M1_CTD_sf"/>
</dbReference>
<dbReference type="SUPFAM" id="SSF69304">
    <property type="entry name" value="Tricorn protease N-terminal domain"/>
    <property type="match status" value="1"/>
</dbReference>
<dbReference type="InterPro" id="IPR001570">
    <property type="entry name" value="Peptidase_M4_C_domain"/>
</dbReference>
<keyword evidence="4 10" id="KW-0732">Signal</keyword>
<keyword evidence="15" id="KW-1185">Reference proteome</keyword>
<evidence type="ECO:0000256" key="9">
    <source>
        <dbReference type="SAM" id="MobiDB-lite"/>
    </source>
</evidence>
<evidence type="ECO:0000256" key="2">
    <source>
        <dbReference type="ARBA" id="ARBA00022670"/>
    </source>
</evidence>